<dbReference type="Proteomes" id="UP001597368">
    <property type="component" value="Unassembled WGS sequence"/>
</dbReference>
<name>A0ABW4SUI1_9ACTN</name>
<feature type="transmembrane region" description="Helical" evidence="1">
    <location>
        <begin position="87"/>
        <end position="105"/>
    </location>
</feature>
<keyword evidence="3" id="KW-1185">Reference proteome</keyword>
<keyword evidence="1" id="KW-1133">Transmembrane helix</keyword>
<feature type="transmembrane region" description="Helical" evidence="1">
    <location>
        <begin position="9"/>
        <end position="28"/>
    </location>
</feature>
<dbReference type="EMBL" id="JBHUFV010000026">
    <property type="protein sequence ID" value="MFD1933227.1"/>
    <property type="molecule type" value="Genomic_DNA"/>
</dbReference>
<evidence type="ECO:0000313" key="3">
    <source>
        <dbReference type="Proteomes" id="UP001597368"/>
    </source>
</evidence>
<accession>A0ABW4SUI1</accession>
<feature type="transmembrane region" description="Helical" evidence="1">
    <location>
        <begin position="34"/>
        <end position="60"/>
    </location>
</feature>
<reference evidence="3" key="1">
    <citation type="journal article" date="2019" name="Int. J. Syst. Evol. Microbiol.">
        <title>The Global Catalogue of Microorganisms (GCM) 10K type strain sequencing project: providing services to taxonomists for standard genome sequencing and annotation.</title>
        <authorList>
            <consortium name="The Broad Institute Genomics Platform"/>
            <consortium name="The Broad Institute Genome Sequencing Center for Infectious Disease"/>
            <person name="Wu L."/>
            <person name="Ma J."/>
        </authorList>
    </citation>
    <scope>NUCLEOTIDE SEQUENCE [LARGE SCALE GENOMIC DNA]</scope>
    <source>
        <strain evidence="3">ICMP 6774ER</strain>
    </source>
</reference>
<evidence type="ECO:0000256" key="1">
    <source>
        <dbReference type="SAM" id="Phobius"/>
    </source>
</evidence>
<protein>
    <submittedName>
        <fullName evidence="2">Uncharacterized protein</fullName>
    </submittedName>
</protein>
<comment type="caution">
    <text evidence="2">The sequence shown here is derived from an EMBL/GenBank/DDBJ whole genome shotgun (WGS) entry which is preliminary data.</text>
</comment>
<sequence>MLRAAAQNLLAIAIVAVAMMICVKSLGAQLHLSLVWRTIAFVAIPLSIISLVFAIAALLFTGRYGSALRLESPAEVSARRQHVKTTLLKISSALLALSAVVVIATRCFAP</sequence>
<organism evidence="2 3">
    <name type="scientific">Nonomuraea mangrovi</name>
    <dbReference type="NCBI Taxonomy" id="2316207"/>
    <lineage>
        <taxon>Bacteria</taxon>
        <taxon>Bacillati</taxon>
        <taxon>Actinomycetota</taxon>
        <taxon>Actinomycetes</taxon>
        <taxon>Streptosporangiales</taxon>
        <taxon>Streptosporangiaceae</taxon>
        <taxon>Nonomuraea</taxon>
    </lineage>
</organism>
<gene>
    <name evidence="2" type="ORF">ACFSKW_17290</name>
</gene>
<keyword evidence="1" id="KW-0472">Membrane</keyword>
<evidence type="ECO:0000313" key="2">
    <source>
        <dbReference type="EMBL" id="MFD1933227.1"/>
    </source>
</evidence>
<proteinExistence type="predicted"/>
<dbReference type="RefSeq" id="WP_379573271.1">
    <property type="nucleotide sequence ID" value="NZ_JBHUFV010000026.1"/>
</dbReference>
<keyword evidence="1" id="KW-0812">Transmembrane</keyword>